<keyword evidence="4 7" id="KW-0378">Hydrolase</keyword>
<dbReference type="EnsemblMetazoa" id="CapteT180694">
    <property type="protein sequence ID" value="CapteP180694"/>
    <property type="gene ID" value="CapteG180694"/>
</dbReference>
<evidence type="ECO:0000256" key="6">
    <source>
        <dbReference type="ARBA" id="ARBA00023295"/>
    </source>
</evidence>
<evidence type="ECO:0000256" key="7">
    <source>
        <dbReference type="PIRNR" id="PIRNR001093"/>
    </source>
</evidence>
<dbReference type="OrthoDB" id="428480at2759"/>
<dbReference type="GO" id="GO:0006689">
    <property type="term" value="P:ganglioside catabolic process"/>
    <property type="evidence" value="ECO:0007669"/>
    <property type="project" value="TreeGrafter"/>
</dbReference>
<dbReference type="InterPro" id="IPR015883">
    <property type="entry name" value="Glyco_hydro_20_cat"/>
</dbReference>
<dbReference type="FunFam" id="3.20.20.80:FF:000063">
    <property type="entry name" value="Beta-hexosaminidase"/>
    <property type="match status" value="1"/>
</dbReference>
<comment type="similarity">
    <text evidence="2 7">Belongs to the glycosyl hydrolase 20 family.</text>
</comment>
<keyword evidence="14" id="KW-1185">Reference proteome</keyword>
<dbReference type="GO" id="GO:0016020">
    <property type="term" value="C:membrane"/>
    <property type="evidence" value="ECO:0007669"/>
    <property type="project" value="TreeGrafter"/>
</dbReference>
<dbReference type="GO" id="GO:0005764">
    <property type="term" value="C:lysosome"/>
    <property type="evidence" value="ECO:0007669"/>
    <property type="project" value="TreeGrafter"/>
</dbReference>
<dbReference type="GO" id="GO:0004563">
    <property type="term" value="F:beta-N-acetylhexosaminidase activity"/>
    <property type="evidence" value="ECO:0007669"/>
    <property type="project" value="UniProtKB-EC"/>
</dbReference>
<dbReference type="InterPro" id="IPR025705">
    <property type="entry name" value="Beta_hexosaminidase_sua/sub"/>
</dbReference>
<evidence type="ECO:0000256" key="4">
    <source>
        <dbReference type="ARBA" id="ARBA00022801"/>
    </source>
</evidence>
<dbReference type="STRING" id="283909.R7TQ17"/>
<evidence type="ECO:0000256" key="1">
    <source>
        <dbReference type="ARBA" id="ARBA00001231"/>
    </source>
</evidence>
<evidence type="ECO:0000313" key="14">
    <source>
        <dbReference type="Proteomes" id="UP000014760"/>
    </source>
</evidence>
<feature type="domain" description="Glycoside hydrolase family 20 catalytic" evidence="10">
    <location>
        <begin position="133"/>
        <end position="464"/>
    </location>
</feature>
<dbReference type="Proteomes" id="UP000014760">
    <property type="component" value="Unassembled WGS sequence"/>
</dbReference>
<keyword evidence="3" id="KW-0732">Signal</keyword>
<evidence type="ECO:0000256" key="9">
    <source>
        <dbReference type="PIRSR" id="PIRSR001093-2"/>
    </source>
</evidence>
<dbReference type="Pfam" id="PF00728">
    <property type="entry name" value="Glyco_hydro_20"/>
    <property type="match status" value="1"/>
</dbReference>
<evidence type="ECO:0000259" key="11">
    <source>
        <dbReference type="Pfam" id="PF14845"/>
    </source>
</evidence>
<name>R7TQ17_CAPTE</name>
<feature type="disulfide bond" evidence="9">
    <location>
        <begin position="28"/>
        <end position="69"/>
    </location>
</feature>
<dbReference type="PANTHER" id="PTHR22600">
    <property type="entry name" value="BETA-HEXOSAMINIDASE"/>
    <property type="match status" value="1"/>
</dbReference>
<feature type="domain" description="Beta-hexosaminidase eukaryotic type N-terminal" evidence="11">
    <location>
        <begin position="51"/>
        <end position="111"/>
    </location>
</feature>
<dbReference type="OMA" id="SPKHVYT"/>
<feature type="disulfide bond" evidence="9">
    <location>
        <begin position="482"/>
        <end position="499"/>
    </location>
</feature>
<evidence type="ECO:0000313" key="13">
    <source>
        <dbReference type="EnsemblMetazoa" id="CapteP180694"/>
    </source>
</evidence>
<evidence type="ECO:0000256" key="2">
    <source>
        <dbReference type="ARBA" id="ARBA00006285"/>
    </source>
</evidence>
<dbReference type="EMBL" id="KB309694">
    <property type="protein sequence ID" value="ELT93601.1"/>
    <property type="molecule type" value="Genomic_DNA"/>
</dbReference>
<evidence type="ECO:0000256" key="5">
    <source>
        <dbReference type="ARBA" id="ARBA00023180"/>
    </source>
</evidence>
<evidence type="ECO:0000313" key="12">
    <source>
        <dbReference type="EMBL" id="ELT93601.1"/>
    </source>
</evidence>
<dbReference type="Gene3D" id="3.30.379.10">
    <property type="entry name" value="Chitobiase/beta-hexosaminidase domain 2-like"/>
    <property type="match status" value="1"/>
</dbReference>
<dbReference type="EC" id="3.2.1.52" evidence="7"/>
<dbReference type="GO" id="GO:0005975">
    <property type="term" value="P:carbohydrate metabolic process"/>
    <property type="evidence" value="ECO:0007669"/>
    <property type="project" value="InterPro"/>
</dbReference>
<dbReference type="Pfam" id="PF14845">
    <property type="entry name" value="Glycohydro_20b2"/>
    <property type="match status" value="1"/>
</dbReference>
<reference evidence="13" key="3">
    <citation type="submission" date="2015-06" db="UniProtKB">
        <authorList>
            <consortium name="EnsemblMetazoa"/>
        </authorList>
    </citation>
    <scope>IDENTIFICATION</scope>
</reference>
<dbReference type="SUPFAM" id="SSF55545">
    <property type="entry name" value="beta-N-acetylhexosaminidase-like domain"/>
    <property type="match status" value="1"/>
</dbReference>
<evidence type="ECO:0000256" key="8">
    <source>
        <dbReference type="PIRSR" id="PIRSR001093-1"/>
    </source>
</evidence>
<dbReference type="PANTHER" id="PTHR22600:SF21">
    <property type="entry name" value="BETA-HEXOSAMINIDASE A"/>
    <property type="match status" value="1"/>
</dbReference>
<evidence type="ECO:0000259" key="10">
    <source>
        <dbReference type="Pfam" id="PF00728"/>
    </source>
</evidence>
<accession>R7TQ17</accession>
<dbReference type="InterPro" id="IPR029019">
    <property type="entry name" value="HEX_eukaryotic_N"/>
</dbReference>
<dbReference type="InterPro" id="IPR017853">
    <property type="entry name" value="GH"/>
</dbReference>
<reference evidence="14" key="1">
    <citation type="submission" date="2012-12" db="EMBL/GenBank/DDBJ databases">
        <authorList>
            <person name="Hellsten U."/>
            <person name="Grimwood J."/>
            <person name="Chapman J.A."/>
            <person name="Shapiro H."/>
            <person name="Aerts A."/>
            <person name="Otillar R.P."/>
            <person name="Terry A.Y."/>
            <person name="Boore J.L."/>
            <person name="Simakov O."/>
            <person name="Marletaz F."/>
            <person name="Cho S.-J."/>
            <person name="Edsinger-Gonzales E."/>
            <person name="Havlak P."/>
            <person name="Kuo D.-H."/>
            <person name="Larsson T."/>
            <person name="Lv J."/>
            <person name="Arendt D."/>
            <person name="Savage R."/>
            <person name="Osoegawa K."/>
            <person name="de Jong P."/>
            <person name="Lindberg D.R."/>
            <person name="Seaver E.C."/>
            <person name="Weisblat D.A."/>
            <person name="Putnam N.H."/>
            <person name="Grigoriev I.V."/>
            <person name="Rokhsar D.S."/>
        </authorList>
    </citation>
    <scope>NUCLEOTIDE SEQUENCE</scope>
    <source>
        <strain evidence="14">I ESC-2004</strain>
    </source>
</reference>
<dbReference type="Gene3D" id="3.20.20.80">
    <property type="entry name" value="Glycosidases"/>
    <property type="match status" value="1"/>
</dbReference>
<gene>
    <name evidence="12" type="ORF">CAPTEDRAFT_180694</name>
</gene>
<dbReference type="EMBL" id="AMQN01002621">
    <property type="status" value="NOT_ANNOTATED_CDS"/>
    <property type="molecule type" value="Genomic_DNA"/>
</dbReference>
<dbReference type="PIRSF" id="PIRSF001093">
    <property type="entry name" value="B-hxosamndse_ab_euk"/>
    <property type="match status" value="1"/>
</dbReference>
<keyword evidence="9" id="KW-1015">Disulfide bond</keyword>
<evidence type="ECO:0000256" key="3">
    <source>
        <dbReference type="ARBA" id="ARBA00022729"/>
    </source>
</evidence>
<dbReference type="InterPro" id="IPR029018">
    <property type="entry name" value="Hex-like_dom2"/>
</dbReference>
<dbReference type="AlphaFoldDB" id="R7TQ17"/>
<sequence length="541" mass="62293">MPQSWSPTSKLYTLDPDSISFDPDLTGCDVIEHAIEECRRHISLNAGVAKDPDLPEVERIQIQVEDQSCEGYPKMEDSEAYELSVEDNYEILLSADSIWGVVRGLETLSQLVYTSEQNTYLINETTIEDFPRFQHRSLMIDTARHFLSVSVILKIIDAMSWDKFNVLHWHVVDDQSFPYPSRTFPELQEKGAYTPYHMYTQSDVTLILNEARLRGIRVIPEFDTPGHTWSWGQSHPELITPCWGKGLEGGPNVPNFPEHGAEEIVNPMLETTYSFLEELFREIVADFPDEYIHLGMDEVYYACWKSNPNITQWMEEMEFGDYAEVEQYYSNRLINITEELGSKYIIWQDPIDNNVTVDMNTLVTIWKDSKNNQDDPWQMHMEHVAKKGYKMLLSAPWYLNVITYGEDFREYYAIEPTNFTTDPELQALVVGGEACIWAEYLDGTNILSLLWPRASAIAERLWSAKEVNDIEEAKYRLDQQRCRMLRRGIPTKPIMNGYCGDYEWEFDEDHAAGSSASDAVLGHGALLFCALLLSAIAHRFG</sequence>
<dbReference type="CDD" id="cd06562">
    <property type="entry name" value="GH20_HexA_HexB-like"/>
    <property type="match status" value="1"/>
</dbReference>
<organism evidence="12">
    <name type="scientific">Capitella teleta</name>
    <name type="common">Polychaete worm</name>
    <dbReference type="NCBI Taxonomy" id="283909"/>
    <lineage>
        <taxon>Eukaryota</taxon>
        <taxon>Metazoa</taxon>
        <taxon>Spiralia</taxon>
        <taxon>Lophotrochozoa</taxon>
        <taxon>Annelida</taxon>
        <taxon>Polychaeta</taxon>
        <taxon>Sedentaria</taxon>
        <taxon>Scolecida</taxon>
        <taxon>Capitellidae</taxon>
        <taxon>Capitella</taxon>
    </lineage>
</organism>
<feature type="disulfide bond" evidence="9">
    <location>
        <begin position="242"/>
        <end position="303"/>
    </location>
</feature>
<keyword evidence="5" id="KW-0325">Glycoprotein</keyword>
<dbReference type="GO" id="GO:0030203">
    <property type="term" value="P:glycosaminoglycan metabolic process"/>
    <property type="evidence" value="ECO:0007669"/>
    <property type="project" value="TreeGrafter"/>
</dbReference>
<feature type="active site" description="Proton donor" evidence="8">
    <location>
        <position position="298"/>
    </location>
</feature>
<dbReference type="FunCoup" id="R7TQ17">
    <property type="interactions" value="1508"/>
</dbReference>
<keyword evidence="6 7" id="KW-0326">Glycosidase</keyword>
<dbReference type="HOGENOM" id="CLU_007082_0_3_1"/>
<protein>
    <recommendedName>
        <fullName evidence="7">Beta-hexosaminidase</fullName>
        <ecNumber evidence="7">3.2.1.52</ecNumber>
    </recommendedName>
</protein>
<dbReference type="PRINTS" id="PR00738">
    <property type="entry name" value="GLHYDRLASE20"/>
</dbReference>
<reference evidence="12 14" key="2">
    <citation type="journal article" date="2013" name="Nature">
        <title>Insights into bilaterian evolution from three spiralian genomes.</title>
        <authorList>
            <person name="Simakov O."/>
            <person name="Marletaz F."/>
            <person name="Cho S.J."/>
            <person name="Edsinger-Gonzales E."/>
            <person name="Havlak P."/>
            <person name="Hellsten U."/>
            <person name="Kuo D.H."/>
            <person name="Larsson T."/>
            <person name="Lv J."/>
            <person name="Arendt D."/>
            <person name="Savage R."/>
            <person name="Osoegawa K."/>
            <person name="de Jong P."/>
            <person name="Grimwood J."/>
            <person name="Chapman J.A."/>
            <person name="Shapiro H."/>
            <person name="Aerts A."/>
            <person name="Otillar R.P."/>
            <person name="Terry A.Y."/>
            <person name="Boore J.L."/>
            <person name="Grigoriev I.V."/>
            <person name="Lindberg D.R."/>
            <person name="Seaver E.C."/>
            <person name="Weisblat D.A."/>
            <person name="Putnam N.H."/>
            <person name="Rokhsar D.S."/>
        </authorList>
    </citation>
    <scope>NUCLEOTIDE SEQUENCE</scope>
    <source>
        <strain evidence="12 14">I ESC-2004</strain>
    </source>
</reference>
<comment type="catalytic activity">
    <reaction evidence="1 7">
        <text>Hydrolysis of terminal non-reducing N-acetyl-D-hexosamine residues in N-acetyl-beta-D-hexosaminides.</text>
        <dbReference type="EC" id="3.2.1.52"/>
    </reaction>
</comment>
<dbReference type="SUPFAM" id="SSF51445">
    <property type="entry name" value="(Trans)glycosidases"/>
    <property type="match status" value="1"/>
</dbReference>
<proteinExistence type="inferred from homology"/>